<gene>
    <name evidence="2" type="ORF">LNP81_07130</name>
</gene>
<dbReference type="Proteomes" id="UP001430679">
    <property type="component" value="Unassembled WGS sequence"/>
</dbReference>
<dbReference type="RefSeq" id="WP_230034568.1">
    <property type="nucleotide sequence ID" value="NZ_JAJJMM010000001.1"/>
</dbReference>
<reference evidence="2" key="1">
    <citation type="submission" date="2021-11" db="EMBL/GenBank/DDBJ databases">
        <title>Description of novel Flavobacterium species.</title>
        <authorList>
            <person name="Saticioglu I.B."/>
            <person name="Ay H."/>
            <person name="Altun S."/>
            <person name="Duman M."/>
        </authorList>
    </citation>
    <scope>NUCLEOTIDE SEQUENCE</scope>
    <source>
        <strain evidence="2">F-30</strain>
    </source>
</reference>
<protein>
    <submittedName>
        <fullName evidence="2">RSAM-modified peptide</fullName>
    </submittedName>
</protein>
<name>A0ABS8MDF4_9FLAO</name>
<accession>A0ABS8MDF4</accession>
<keyword evidence="3" id="KW-1185">Reference proteome</keyword>
<organism evidence="2 3">
    <name type="scientific">Flavobacterium piscisymbiosum</name>
    <dbReference type="NCBI Taxonomy" id="2893753"/>
    <lineage>
        <taxon>Bacteria</taxon>
        <taxon>Pseudomonadati</taxon>
        <taxon>Bacteroidota</taxon>
        <taxon>Flavobacteriia</taxon>
        <taxon>Flavobacteriales</taxon>
        <taxon>Flavobacteriaceae</taxon>
        <taxon>Flavobacterium</taxon>
    </lineage>
</organism>
<evidence type="ECO:0000313" key="2">
    <source>
        <dbReference type="EMBL" id="MCC9062765.1"/>
    </source>
</evidence>
<comment type="caution">
    <text evidence="2">The sequence shown here is derived from an EMBL/GenBank/DDBJ whole genome shotgun (WGS) entry which is preliminary data.</text>
</comment>
<evidence type="ECO:0000256" key="1">
    <source>
        <dbReference type="SAM" id="MobiDB-lite"/>
    </source>
</evidence>
<dbReference type="EMBL" id="JAJJMM010000001">
    <property type="protein sequence ID" value="MCC9062765.1"/>
    <property type="molecule type" value="Genomic_DNA"/>
</dbReference>
<evidence type="ECO:0000313" key="3">
    <source>
        <dbReference type="Proteomes" id="UP001430679"/>
    </source>
</evidence>
<sequence length="45" mass="4880">MTNQALKFADFEKEKLSKNQQKTIQGGDDVDPSKGEGKGATVILN</sequence>
<feature type="region of interest" description="Disordered" evidence="1">
    <location>
        <begin position="1"/>
        <end position="45"/>
    </location>
</feature>
<proteinExistence type="predicted"/>